<accession>A0A378IC53</accession>
<dbReference type="RefSeq" id="WP_115303533.1">
    <property type="nucleotide sequence ID" value="NZ_CAAAHO010000002.1"/>
</dbReference>
<keyword evidence="1" id="KW-0732">Signal</keyword>
<dbReference type="AlphaFoldDB" id="A0A378IC53"/>
<gene>
    <name evidence="2" type="ORF">NCTC13315_02430</name>
</gene>
<proteinExistence type="predicted"/>
<sequence length="128" mass="14202">MVKKIKILLLCTGALFGTSSFATNFELSKGITKEYDLPPSQAQKLSNYFPWTVTATCKVRTEKNAQSTIHIDALQKQFIVNGHILAEGDSLTLVVSPNERIEIEADAHAEAYLTNHSEQLVNLICHTK</sequence>
<organism evidence="2 3">
    <name type="scientific">Legionella beliardensis</name>
    <dbReference type="NCBI Taxonomy" id="91822"/>
    <lineage>
        <taxon>Bacteria</taxon>
        <taxon>Pseudomonadati</taxon>
        <taxon>Pseudomonadota</taxon>
        <taxon>Gammaproteobacteria</taxon>
        <taxon>Legionellales</taxon>
        <taxon>Legionellaceae</taxon>
        <taxon>Legionella</taxon>
    </lineage>
</organism>
<dbReference type="OrthoDB" id="5641564at2"/>
<dbReference type="EMBL" id="UGNV01000001">
    <property type="protein sequence ID" value="STX29874.1"/>
    <property type="molecule type" value="Genomic_DNA"/>
</dbReference>
<evidence type="ECO:0000313" key="3">
    <source>
        <dbReference type="Proteomes" id="UP000254968"/>
    </source>
</evidence>
<dbReference type="Proteomes" id="UP000254968">
    <property type="component" value="Unassembled WGS sequence"/>
</dbReference>
<keyword evidence="3" id="KW-1185">Reference proteome</keyword>
<feature type="signal peptide" evidence="1">
    <location>
        <begin position="1"/>
        <end position="22"/>
    </location>
</feature>
<protein>
    <submittedName>
        <fullName evidence="2">Uncharacterized protein</fullName>
    </submittedName>
</protein>
<feature type="chain" id="PRO_5016599219" evidence="1">
    <location>
        <begin position="23"/>
        <end position="128"/>
    </location>
</feature>
<name>A0A378IC53_9GAMM</name>
<evidence type="ECO:0000256" key="1">
    <source>
        <dbReference type="SAM" id="SignalP"/>
    </source>
</evidence>
<evidence type="ECO:0000313" key="2">
    <source>
        <dbReference type="EMBL" id="STX29874.1"/>
    </source>
</evidence>
<reference evidence="2 3" key="1">
    <citation type="submission" date="2018-06" db="EMBL/GenBank/DDBJ databases">
        <authorList>
            <consortium name="Pathogen Informatics"/>
            <person name="Doyle S."/>
        </authorList>
    </citation>
    <scope>NUCLEOTIDE SEQUENCE [LARGE SCALE GENOMIC DNA]</scope>
    <source>
        <strain evidence="2 3">NCTC13315</strain>
    </source>
</reference>